<dbReference type="Proteomes" id="UP000234752">
    <property type="component" value="Chromosome eg_2"/>
</dbReference>
<accession>A0A2K9NFR6</accession>
<dbReference type="AlphaFoldDB" id="A0A2K9NFR6"/>
<keyword evidence="3" id="KW-1185">Reference proteome</keyword>
<feature type="region of interest" description="Disordered" evidence="1">
    <location>
        <begin position="54"/>
        <end position="76"/>
    </location>
</feature>
<feature type="compositionally biased region" description="Basic and acidic residues" evidence="1">
    <location>
        <begin position="519"/>
        <end position="531"/>
    </location>
</feature>
<dbReference type="RefSeq" id="WP_102113528.1">
    <property type="nucleotide sequence ID" value="NZ_BMGN01000012.1"/>
</dbReference>
<reference evidence="2 3" key="1">
    <citation type="submission" date="2017-12" db="EMBL/GenBank/DDBJ databases">
        <title>Genomes of bacteria within cyanobacterial aggregates.</title>
        <authorList>
            <person name="Cai H."/>
        </authorList>
    </citation>
    <scope>NUCLEOTIDE SEQUENCE [LARGE SCALE GENOMIC DNA]</scope>
    <source>
        <strain evidence="2 3">TH16</strain>
    </source>
</reference>
<evidence type="ECO:0000313" key="3">
    <source>
        <dbReference type="Proteomes" id="UP000234752"/>
    </source>
</evidence>
<sequence>MDIPLHIAIRRDLACAALRSGAILPSGSAVEQLDMLARWVLAVAMDAPAAAPVENVRERRRAHKGPPRPIQPGTKTEEARAYFQGLLDRGEPLQGNPVVARALGFSDPDTDAAGRRASKLLSRIASVEGWTLRHRGCSASGTFGRQIVDAQGRETPWCDQVIAPLPSAGEVPASAIQTRNDDGGLVEAGLNSAPARMPEDNHVTQQADTGHAPDVAGAPIGVAPAQGGVWPGGVVRDGPRHLDHCATLAVEIVEAGEVMPGLHGCLAWLKARYNGSWSACGDVASISGCFTMLKRLGFCTITPRPEYPILRGQPPVRQVTLWDGRTSALPPLPEPKPPARPVTENMAASNARRAEEAAIVDPAGTRRKDKLAAILLRCVEEQTPVPSNVEIGQALNMHPCNTPDVLKVLREDGWGRMEHVGKVGNMRRQFIMADGRSTPWSQGPIRKGKEVPAPKAAAPKVAPVVAAKPAPIPAAPKAITRTEPPAIAKGAINPRPNMNTGIYERRPSPAAKTPTARDVSPELRAEIERRVAAGQITRADKPGYAAPTDSTAAGIPVYSSAGTGRRPSY</sequence>
<feature type="region of interest" description="Disordered" evidence="1">
    <location>
        <begin position="487"/>
        <end position="569"/>
    </location>
</feature>
<dbReference type="KEGG" id="ncb:C0V82_16220"/>
<organism evidence="2 3">
    <name type="scientific">Niveispirillum cyanobacteriorum</name>
    <dbReference type="NCBI Taxonomy" id="1612173"/>
    <lineage>
        <taxon>Bacteria</taxon>
        <taxon>Pseudomonadati</taxon>
        <taxon>Pseudomonadota</taxon>
        <taxon>Alphaproteobacteria</taxon>
        <taxon>Rhodospirillales</taxon>
        <taxon>Azospirillaceae</taxon>
        <taxon>Niveispirillum</taxon>
    </lineage>
</organism>
<name>A0A2K9NFR6_9PROT</name>
<evidence type="ECO:0000313" key="2">
    <source>
        <dbReference type="EMBL" id="AUN31974.1"/>
    </source>
</evidence>
<proteinExistence type="predicted"/>
<dbReference type="EMBL" id="CP025612">
    <property type="protein sequence ID" value="AUN31974.1"/>
    <property type="molecule type" value="Genomic_DNA"/>
</dbReference>
<protein>
    <submittedName>
        <fullName evidence="2">Uncharacterized protein</fullName>
    </submittedName>
</protein>
<gene>
    <name evidence="2" type="ORF">C0V82_16220</name>
</gene>
<evidence type="ECO:0000256" key="1">
    <source>
        <dbReference type="SAM" id="MobiDB-lite"/>
    </source>
</evidence>